<dbReference type="Gene3D" id="2.40.170.20">
    <property type="entry name" value="TonB-dependent receptor, beta-barrel domain"/>
    <property type="match status" value="1"/>
</dbReference>
<evidence type="ECO:0000256" key="1">
    <source>
        <dbReference type="ARBA" id="ARBA00004571"/>
    </source>
</evidence>
<comment type="caution">
    <text evidence="10">The sequence shown here is derived from an EMBL/GenBank/DDBJ whole genome shotgun (WGS) entry which is preliminary data.</text>
</comment>
<keyword evidence="2 7" id="KW-0813">Transport</keyword>
<feature type="domain" description="TonB-dependent receptor plug" evidence="8">
    <location>
        <begin position="117"/>
        <end position="243"/>
    </location>
</feature>
<dbReference type="InterPro" id="IPR039426">
    <property type="entry name" value="TonB-dep_rcpt-like"/>
</dbReference>
<evidence type="ECO:0000313" key="11">
    <source>
        <dbReference type="Proteomes" id="UP000305517"/>
    </source>
</evidence>
<keyword evidence="3 7" id="KW-1134">Transmembrane beta strand</keyword>
<evidence type="ECO:0000256" key="3">
    <source>
        <dbReference type="ARBA" id="ARBA00022452"/>
    </source>
</evidence>
<dbReference type="SUPFAM" id="SSF56935">
    <property type="entry name" value="Porins"/>
    <property type="match status" value="1"/>
</dbReference>
<name>A0A5R8WQ54_9BACT</name>
<dbReference type="InterPro" id="IPR041700">
    <property type="entry name" value="OMP_b-brl_3"/>
</dbReference>
<comment type="similarity">
    <text evidence="7">Belongs to the TonB-dependent receptor family.</text>
</comment>
<accession>A0A5R8WQ54</accession>
<reference evidence="10 11" key="1">
    <citation type="submission" date="2019-05" db="EMBL/GenBank/DDBJ databases">
        <title>Hymenobacter edaphi sp. nov., isolated from abandoned arsenic-contaminated farmland soil.</title>
        <authorList>
            <person name="Nie L."/>
        </authorList>
    </citation>
    <scope>NUCLEOTIDE SEQUENCE [LARGE SCALE GENOMIC DNA]</scope>
    <source>
        <strain evidence="10 11">1-3-3-8</strain>
    </source>
</reference>
<sequence>MNKLLLGLLPLAAIVHQVEAQTRQVSGRVTDRSTGEGLPGATVLVKGTTNGVSTNSDGTFTLTVPAAGAVLQVSSVGYLSLDRPVGEETQLNIGLSSDTKQLSEVVVTALGIERDTRSLGYATQEIKAEQISQKSEPNVLNALQGKVAGVNITGASGLAGSSTNINIRGITSLQNGNQPLFVVDGIPISNDLDRTNGGSLGTLGGAQTSNRALDIDPESIASINILKGPAAAALYGSRASSGAIIITTKTGRSANKKTEVTVTSSLNVSNVYGIAKLQDEYGQGTQGVNITTGGLGNVNTGSRASWGPRYGTTPTLANGLLLTDGSTLPYRAYDNIRDFYRQGRIFTNGVNVAGGNADQNVAFNVTNTDQTGIVESSELNRTNAQLGGNIKLVNKLRVGGSVNFIQTNQKGPLIGNGGSAFGQLGTIPRSYDLQGLPSQDPVTGANIFFAGQDNPYFNLRNNPTTSNLTRFINVANVSYEFRPWLNVAYRAGYDTYTDRRRQVFAIGSARVPGGLILDENFYRSELNGDLLVTLKKDNIFTEGFNASLLLGQNINQRRFQRIRSQAEAIIPGLPNAAAGTVFSNGTGENSSVRRLMGYYSQLSLAYNNYLFLELTGRVDESSTLPVNNNTFFYPAATLGFVFSDAFKISNNIFSYGKIRANVASVGRDADPYSLATYYNVTSQGNNVASITFPFTLVSGPSAVIYPGFSISNTIGGSNLTPEFTKSFEVGTNLGFFNNRLTFDLTYFSTRSEDQILPVTTASSSGFTQRFTNIGRVDNKGFEALVVITPVRTNNFRWDVNANFTRIRNKVVSIAPGVTTASINGNAFTGSIPSFRVGEPYGVIIGGKVPRVPATDPTTGNANDPSVVGRYIINPATGLFDTNLVANEILADPNPDWQGGITNSFSYRGISLSFLVDANVGSEILSFTNAQLKANGAMKETAENREAPRLIPGVIRNADGTYRENNIQIDAQNYYSAIGGLQSEFNVYDATVYRLRELSVGYSLPKSLLERTPFGQASITLTGRNVFFYAPNAPFDPEINTQGAGNIRGLELQSPPNTRNYGVNLRFTF</sequence>
<dbReference type="AlphaFoldDB" id="A0A5R8WQ54"/>
<dbReference type="InterPro" id="IPR023996">
    <property type="entry name" value="TonB-dep_OMP_SusC/RagA"/>
</dbReference>
<evidence type="ECO:0000256" key="7">
    <source>
        <dbReference type="PROSITE-ProRule" id="PRU01360"/>
    </source>
</evidence>
<dbReference type="Gene3D" id="2.60.40.1120">
    <property type="entry name" value="Carboxypeptidase-like, regulatory domain"/>
    <property type="match status" value="1"/>
</dbReference>
<dbReference type="RefSeq" id="WP_138078283.1">
    <property type="nucleotide sequence ID" value="NZ_VAJM01000005.1"/>
</dbReference>
<dbReference type="OrthoDB" id="9768177at2"/>
<keyword evidence="6 7" id="KW-0998">Cell outer membrane</keyword>
<evidence type="ECO:0000259" key="8">
    <source>
        <dbReference type="Pfam" id="PF07715"/>
    </source>
</evidence>
<dbReference type="InterPro" id="IPR036942">
    <property type="entry name" value="Beta-barrel_TonB_sf"/>
</dbReference>
<dbReference type="InterPro" id="IPR008969">
    <property type="entry name" value="CarboxyPept-like_regulatory"/>
</dbReference>
<dbReference type="InterPro" id="IPR037066">
    <property type="entry name" value="Plug_dom_sf"/>
</dbReference>
<dbReference type="InterPro" id="IPR023997">
    <property type="entry name" value="TonB-dep_OMP_SusC/RagA_CS"/>
</dbReference>
<dbReference type="PROSITE" id="PS52016">
    <property type="entry name" value="TONB_DEPENDENT_REC_3"/>
    <property type="match status" value="1"/>
</dbReference>
<dbReference type="NCBIfam" id="TIGR04056">
    <property type="entry name" value="OMP_RagA_SusC"/>
    <property type="match status" value="1"/>
</dbReference>
<dbReference type="InterPro" id="IPR012910">
    <property type="entry name" value="Plug_dom"/>
</dbReference>
<dbReference type="SUPFAM" id="SSF49464">
    <property type="entry name" value="Carboxypeptidase regulatory domain-like"/>
    <property type="match status" value="1"/>
</dbReference>
<evidence type="ECO:0000313" key="10">
    <source>
        <dbReference type="EMBL" id="TLM92428.1"/>
    </source>
</evidence>
<evidence type="ECO:0000256" key="5">
    <source>
        <dbReference type="ARBA" id="ARBA00023136"/>
    </source>
</evidence>
<keyword evidence="11" id="KW-1185">Reference proteome</keyword>
<proteinExistence type="inferred from homology"/>
<dbReference type="EMBL" id="VAJM01000005">
    <property type="protein sequence ID" value="TLM92428.1"/>
    <property type="molecule type" value="Genomic_DNA"/>
</dbReference>
<organism evidence="10 11">
    <name type="scientific">Hymenobacter jeollabukensis</name>
    <dbReference type="NCBI Taxonomy" id="2025313"/>
    <lineage>
        <taxon>Bacteria</taxon>
        <taxon>Pseudomonadati</taxon>
        <taxon>Bacteroidota</taxon>
        <taxon>Cytophagia</taxon>
        <taxon>Cytophagales</taxon>
        <taxon>Hymenobacteraceae</taxon>
        <taxon>Hymenobacter</taxon>
    </lineage>
</organism>
<dbReference type="GO" id="GO:0009279">
    <property type="term" value="C:cell outer membrane"/>
    <property type="evidence" value="ECO:0007669"/>
    <property type="project" value="UniProtKB-SubCell"/>
</dbReference>
<evidence type="ECO:0000259" key="9">
    <source>
        <dbReference type="Pfam" id="PF14905"/>
    </source>
</evidence>
<dbReference type="Pfam" id="PF13715">
    <property type="entry name" value="CarbopepD_reg_2"/>
    <property type="match status" value="1"/>
</dbReference>
<keyword evidence="5 7" id="KW-0472">Membrane</keyword>
<comment type="subcellular location">
    <subcellularLocation>
        <location evidence="1 7">Cell outer membrane</location>
        <topology evidence="1 7">Multi-pass membrane protein</topology>
    </subcellularLocation>
</comment>
<dbReference type="NCBIfam" id="TIGR04057">
    <property type="entry name" value="SusC_RagA_signa"/>
    <property type="match status" value="1"/>
</dbReference>
<keyword evidence="4 7" id="KW-0812">Transmembrane</keyword>
<evidence type="ECO:0000256" key="4">
    <source>
        <dbReference type="ARBA" id="ARBA00022692"/>
    </source>
</evidence>
<gene>
    <name evidence="10" type="ORF">FDY95_13445</name>
</gene>
<evidence type="ECO:0000256" key="6">
    <source>
        <dbReference type="ARBA" id="ARBA00023237"/>
    </source>
</evidence>
<protein>
    <submittedName>
        <fullName evidence="10">SusC/RagA family TonB-linked outer membrane protein</fullName>
    </submittedName>
</protein>
<dbReference type="Pfam" id="PF14905">
    <property type="entry name" value="OMP_b-brl_3"/>
    <property type="match status" value="1"/>
</dbReference>
<feature type="domain" description="Outer membrane protein beta-barrel" evidence="9">
    <location>
        <begin position="713"/>
        <end position="810"/>
    </location>
</feature>
<dbReference type="Gene3D" id="2.170.130.10">
    <property type="entry name" value="TonB-dependent receptor, plug domain"/>
    <property type="match status" value="1"/>
</dbReference>
<evidence type="ECO:0000256" key="2">
    <source>
        <dbReference type="ARBA" id="ARBA00022448"/>
    </source>
</evidence>
<dbReference type="Proteomes" id="UP000305517">
    <property type="component" value="Unassembled WGS sequence"/>
</dbReference>
<dbReference type="Pfam" id="PF07715">
    <property type="entry name" value="Plug"/>
    <property type="match status" value="1"/>
</dbReference>